<dbReference type="EMBL" id="CAKOAT010108488">
    <property type="protein sequence ID" value="CAH8328295.1"/>
    <property type="molecule type" value="Genomic_DNA"/>
</dbReference>
<accession>A0ABC8JJA9</accession>
<evidence type="ECO:0000256" key="2">
    <source>
        <dbReference type="ARBA" id="ARBA00023015"/>
    </source>
</evidence>
<reference evidence="8 9" key="1">
    <citation type="submission" date="2022-03" db="EMBL/GenBank/DDBJ databases">
        <authorList>
            <person name="Macdonald S."/>
            <person name="Ahmed S."/>
            <person name="Newling K."/>
        </authorList>
    </citation>
    <scope>NUCLEOTIDE SEQUENCE [LARGE SCALE GENOMIC DNA]</scope>
</reference>
<dbReference type="Gene3D" id="2.40.330.10">
    <property type="entry name" value="DNA-binding pseudobarrel domain"/>
    <property type="match status" value="2"/>
</dbReference>
<dbReference type="Proteomes" id="UP001642260">
    <property type="component" value="Unassembled WGS sequence"/>
</dbReference>
<dbReference type="PANTHER" id="PTHR31674:SF18">
    <property type="entry name" value="B3 DOMAIN-CONTAINING PROTEIN REM4-RELATED"/>
    <property type="match status" value="1"/>
</dbReference>
<evidence type="ECO:0000256" key="6">
    <source>
        <dbReference type="SAM" id="MobiDB-lite"/>
    </source>
</evidence>
<keyword evidence="5" id="KW-0539">Nucleus</keyword>
<keyword evidence="4" id="KW-0804">Transcription</keyword>
<dbReference type="SMART" id="SM01019">
    <property type="entry name" value="B3"/>
    <property type="match status" value="2"/>
</dbReference>
<dbReference type="InterPro" id="IPR039218">
    <property type="entry name" value="REM_fam"/>
</dbReference>
<comment type="caution">
    <text evidence="8">The sequence shown here is derived from an EMBL/GenBank/DDBJ whole genome shotgun (WGS) entry which is preliminary data.</text>
</comment>
<evidence type="ECO:0000256" key="3">
    <source>
        <dbReference type="ARBA" id="ARBA00023125"/>
    </source>
</evidence>
<evidence type="ECO:0000313" key="8">
    <source>
        <dbReference type="EMBL" id="CAH8328295.1"/>
    </source>
</evidence>
<gene>
    <name evidence="8" type="ORF">ERUC_LOCUS11319</name>
</gene>
<evidence type="ECO:0000313" key="9">
    <source>
        <dbReference type="Proteomes" id="UP001642260"/>
    </source>
</evidence>
<dbReference type="PANTHER" id="PTHR31674">
    <property type="entry name" value="B3 DOMAIN-CONTAINING PROTEIN REM-LIKE 3-RELATED"/>
    <property type="match status" value="1"/>
</dbReference>
<name>A0ABC8JJA9_ERUVS</name>
<dbReference type="PROSITE" id="PS50863">
    <property type="entry name" value="B3"/>
    <property type="match status" value="2"/>
</dbReference>
<dbReference type="SUPFAM" id="SSF101936">
    <property type="entry name" value="DNA-binding pseudobarrel domain"/>
    <property type="match status" value="2"/>
</dbReference>
<dbReference type="GO" id="GO:0005634">
    <property type="term" value="C:nucleus"/>
    <property type="evidence" value="ECO:0007669"/>
    <property type="project" value="UniProtKB-SubCell"/>
</dbReference>
<feature type="domain" description="TF-B3" evidence="7">
    <location>
        <begin position="156"/>
        <end position="253"/>
    </location>
</feature>
<feature type="region of interest" description="Disordered" evidence="6">
    <location>
        <begin position="258"/>
        <end position="294"/>
    </location>
</feature>
<dbReference type="AlphaFoldDB" id="A0ABC8JJA9"/>
<protein>
    <recommendedName>
        <fullName evidence="7">TF-B3 domain-containing protein</fullName>
    </recommendedName>
</protein>
<sequence length="303" mass="33941">MVDPVMVSSTNKPIFFIDLSGQNSIPERAITEAEFSSETSYFLAHVTPSNLSRNHMGLSNKFAKPNGLYNRQCEIDLLNEEGKAWTLELKHNKTAGQTYMCRGWTSFCKENGIGAGSSCRFKFVQTGIKPVLQLCLSTSTILPQGNSSKALDVPETENCSETAQMNQNRAMNLTKRFTIANGLHKSWCEIDLMNQTGKSWVVHLRYNKRTGQEFLRGGWRSFCHDNELKTGCFYRFELVLTGTRPALQLCSDNTPQGNCAKANSNGKAKVSAKPSREGDRSRKKARVPQENPLATLRHHKNLL</sequence>
<keyword evidence="2" id="KW-0805">Transcription regulation</keyword>
<dbReference type="GO" id="GO:0003677">
    <property type="term" value="F:DNA binding"/>
    <property type="evidence" value="ECO:0007669"/>
    <property type="project" value="UniProtKB-KW"/>
</dbReference>
<evidence type="ECO:0000256" key="5">
    <source>
        <dbReference type="ARBA" id="ARBA00023242"/>
    </source>
</evidence>
<evidence type="ECO:0000256" key="1">
    <source>
        <dbReference type="ARBA" id="ARBA00004123"/>
    </source>
</evidence>
<proteinExistence type="predicted"/>
<dbReference type="CDD" id="cd10017">
    <property type="entry name" value="B3_DNA"/>
    <property type="match status" value="2"/>
</dbReference>
<organism evidence="8 9">
    <name type="scientific">Eruca vesicaria subsp. sativa</name>
    <name type="common">Garden rocket</name>
    <name type="synonym">Eruca sativa</name>
    <dbReference type="NCBI Taxonomy" id="29727"/>
    <lineage>
        <taxon>Eukaryota</taxon>
        <taxon>Viridiplantae</taxon>
        <taxon>Streptophyta</taxon>
        <taxon>Embryophyta</taxon>
        <taxon>Tracheophyta</taxon>
        <taxon>Spermatophyta</taxon>
        <taxon>Magnoliopsida</taxon>
        <taxon>eudicotyledons</taxon>
        <taxon>Gunneridae</taxon>
        <taxon>Pentapetalae</taxon>
        <taxon>rosids</taxon>
        <taxon>malvids</taxon>
        <taxon>Brassicales</taxon>
        <taxon>Brassicaceae</taxon>
        <taxon>Brassiceae</taxon>
        <taxon>Eruca</taxon>
    </lineage>
</organism>
<feature type="domain" description="TF-B3" evidence="7">
    <location>
        <begin position="41"/>
        <end position="137"/>
    </location>
</feature>
<dbReference type="InterPro" id="IPR015300">
    <property type="entry name" value="DNA-bd_pseudobarrel_sf"/>
</dbReference>
<dbReference type="Pfam" id="PF02362">
    <property type="entry name" value="B3"/>
    <property type="match status" value="2"/>
</dbReference>
<dbReference type="InterPro" id="IPR003340">
    <property type="entry name" value="B3_DNA-bd"/>
</dbReference>
<comment type="subcellular location">
    <subcellularLocation>
        <location evidence="1">Nucleus</location>
    </subcellularLocation>
</comment>
<evidence type="ECO:0000259" key="7">
    <source>
        <dbReference type="PROSITE" id="PS50863"/>
    </source>
</evidence>
<keyword evidence="9" id="KW-1185">Reference proteome</keyword>
<keyword evidence="3" id="KW-0238">DNA-binding</keyword>
<evidence type="ECO:0000256" key="4">
    <source>
        <dbReference type="ARBA" id="ARBA00023163"/>
    </source>
</evidence>